<evidence type="ECO:0000313" key="2">
    <source>
        <dbReference type="Proteomes" id="UP001163046"/>
    </source>
</evidence>
<dbReference type="PANTHER" id="PTHR35259">
    <property type="entry name" value="BOMBESIN RECEPTOR-ACTIVATED PROTEIN C6ORF89"/>
    <property type="match status" value="1"/>
</dbReference>
<reference evidence="1" key="1">
    <citation type="submission" date="2023-01" db="EMBL/GenBank/DDBJ databases">
        <title>Genome assembly of the deep-sea coral Lophelia pertusa.</title>
        <authorList>
            <person name="Herrera S."/>
            <person name="Cordes E."/>
        </authorList>
    </citation>
    <scope>NUCLEOTIDE SEQUENCE</scope>
    <source>
        <strain evidence="1">USNM1676648</strain>
        <tissue evidence="1">Polyp</tissue>
    </source>
</reference>
<dbReference type="AlphaFoldDB" id="A0A9X0D9U0"/>
<accession>A0A9X0D9U0</accession>
<dbReference type="OrthoDB" id="10059103at2759"/>
<dbReference type="EMBL" id="MU825400">
    <property type="protein sequence ID" value="KAJ7392637.1"/>
    <property type="molecule type" value="Genomic_DNA"/>
</dbReference>
<name>A0A9X0D9U0_9CNID</name>
<protein>
    <submittedName>
        <fullName evidence="1">Uncharacterized protein</fullName>
    </submittedName>
</protein>
<comment type="caution">
    <text evidence="1">The sequence shown here is derived from an EMBL/GenBank/DDBJ whole genome shotgun (WGS) entry which is preliminary data.</text>
</comment>
<dbReference type="InterPro" id="IPR038757">
    <property type="entry name" value="BRAP"/>
</dbReference>
<dbReference type="Proteomes" id="UP001163046">
    <property type="component" value="Unassembled WGS sequence"/>
</dbReference>
<sequence length="281" mass="32966">MADMNLNLPFPALSPDVTEEEKNLSLKEKVNLIDNEIRQLYEFCTKAGYTQPQIEQCAQPLLALQSRQKHIKWLWRLFKFTLLVALIALVFSYDPTYRQICIYGKLVAMKALPYWDWTEIYDRDCFIENPYYVQDDISEEDCNVCRKLRTIKRVANVSQSSIGDDYLLSNLPVIVTDAMEDWDAMKKFDINFLAEMYESNEVLRYSGSTCQFERTTPDFETPQVLLSAAKSGEQPKFQAFWENCEKEAAKVFRQYYRRPYFLPPMTEATEGNWFIVSKAEK</sequence>
<dbReference type="SUPFAM" id="SSF51197">
    <property type="entry name" value="Clavaminate synthase-like"/>
    <property type="match status" value="1"/>
</dbReference>
<dbReference type="PANTHER" id="PTHR35259:SF2">
    <property type="match status" value="1"/>
</dbReference>
<proteinExistence type="predicted"/>
<keyword evidence="2" id="KW-1185">Reference proteome</keyword>
<organism evidence="1 2">
    <name type="scientific">Desmophyllum pertusum</name>
    <dbReference type="NCBI Taxonomy" id="174260"/>
    <lineage>
        <taxon>Eukaryota</taxon>
        <taxon>Metazoa</taxon>
        <taxon>Cnidaria</taxon>
        <taxon>Anthozoa</taxon>
        <taxon>Hexacorallia</taxon>
        <taxon>Scleractinia</taxon>
        <taxon>Caryophylliina</taxon>
        <taxon>Caryophylliidae</taxon>
        <taxon>Desmophyllum</taxon>
    </lineage>
</organism>
<gene>
    <name evidence="1" type="ORF">OS493_010288</name>
</gene>
<evidence type="ECO:0000313" key="1">
    <source>
        <dbReference type="EMBL" id="KAJ7392637.1"/>
    </source>
</evidence>
<dbReference type="Gene3D" id="2.60.120.650">
    <property type="entry name" value="Cupin"/>
    <property type="match status" value="1"/>
</dbReference>